<gene>
    <name evidence="16" type="primary">LOC111309217</name>
</gene>
<evidence type="ECO:0000256" key="8">
    <source>
        <dbReference type="ARBA" id="ARBA00022989"/>
    </source>
</evidence>
<dbReference type="PROSITE" id="PS51450">
    <property type="entry name" value="LRR"/>
    <property type="match status" value="2"/>
</dbReference>
<evidence type="ECO:0000256" key="1">
    <source>
        <dbReference type="ARBA" id="ARBA00004251"/>
    </source>
</evidence>
<feature type="transmembrane region" description="Helical" evidence="13">
    <location>
        <begin position="670"/>
        <end position="693"/>
    </location>
</feature>
<accession>A0A6P6AGC0</accession>
<evidence type="ECO:0000256" key="14">
    <source>
        <dbReference type="SAM" id="SignalP"/>
    </source>
</evidence>
<keyword evidence="4" id="KW-0433">Leucine-rich repeat</keyword>
<reference evidence="16" key="1">
    <citation type="submission" date="2025-08" db="UniProtKB">
        <authorList>
            <consortium name="RefSeq"/>
        </authorList>
    </citation>
    <scope>IDENTIFICATION</scope>
    <source>
        <tissue evidence="16">Fruit stalk</tissue>
    </source>
</reference>
<keyword evidence="11" id="KW-0325">Glycoprotein</keyword>
<dbReference type="KEGG" id="dzi:111309217"/>
<comment type="subcellular location">
    <subcellularLocation>
        <location evidence="1">Cell membrane</location>
        <topology evidence="1">Single-pass type I membrane protein</topology>
    </subcellularLocation>
</comment>
<dbReference type="Pfam" id="PF13855">
    <property type="entry name" value="LRR_8"/>
    <property type="match status" value="2"/>
</dbReference>
<dbReference type="AlphaFoldDB" id="A0A6P6AGC0"/>
<dbReference type="Gene3D" id="3.80.10.10">
    <property type="entry name" value="Ribonuclease Inhibitor"/>
    <property type="match status" value="4"/>
</dbReference>
<keyword evidence="3" id="KW-1003">Cell membrane</keyword>
<dbReference type="InterPro" id="IPR032675">
    <property type="entry name" value="LRR_dom_sf"/>
</dbReference>
<name>A0A6P6AGC0_DURZI</name>
<comment type="similarity">
    <text evidence="2">Belongs to the RLP family.</text>
</comment>
<dbReference type="SMART" id="SM00369">
    <property type="entry name" value="LRR_TYP"/>
    <property type="match status" value="6"/>
</dbReference>
<evidence type="ECO:0000256" key="13">
    <source>
        <dbReference type="SAM" id="Phobius"/>
    </source>
</evidence>
<evidence type="ECO:0000256" key="11">
    <source>
        <dbReference type="ARBA" id="ARBA00023180"/>
    </source>
</evidence>
<dbReference type="InterPro" id="IPR003591">
    <property type="entry name" value="Leu-rich_rpt_typical-subtyp"/>
</dbReference>
<evidence type="ECO:0000256" key="12">
    <source>
        <dbReference type="SAM" id="MobiDB-lite"/>
    </source>
</evidence>
<feature type="signal peptide" evidence="14">
    <location>
        <begin position="1"/>
        <end position="28"/>
    </location>
</feature>
<keyword evidence="7" id="KW-0677">Repeat</keyword>
<evidence type="ECO:0000313" key="16">
    <source>
        <dbReference type="RefSeq" id="XP_022763925.1"/>
    </source>
</evidence>
<dbReference type="InterPro" id="IPR051502">
    <property type="entry name" value="RLP_Defense_Trigger"/>
</dbReference>
<evidence type="ECO:0000256" key="2">
    <source>
        <dbReference type="ARBA" id="ARBA00009592"/>
    </source>
</evidence>
<dbReference type="PANTHER" id="PTHR48062">
    <property type="entry name" value="RECEPTOR-LIKE PROTEIN 14"/>
    <property type="match status" value="1"/>
</dbReference>
<keyword evidence="6 14" id="KW-0732">Signal</keyword>
<dbReference type="GeneID" id="111309217"/>
<dbReference type="Proteomes" id="UP000515121">
    <property type="component" value="Unplaced"/>
</dbReference>
<evidence type="ECO:0000256" key="10">
    <source>
        <dbReference type="ARBA" id="ARBA00023170"/>
    </source>
</evidence>
<sequence length="715" mass="80396">MNNFSADSGMLFLLITTIICCNFGCSQGCLDDEKTALQQIGQSLGYGYEYFYPGSSDDCCRWDGIYCSPTTSHVIRIFYDYIKEDEDPGFPVFLDMSLFSQLKELQELHLRGNNIGELTNPEEICKLVHLQWLDLSANSIEDAVPPCWGNMPSLRTLNLSKNRFQGNLTSFLANLSKIESIDVSYNLFEGLLSFSIFANHSKLSHLDLSYNYQLEVETENPTWHPRFQVQHLLLAGCNLNRQSGQIIPRFLSIQYNLQTLDLSSNLLVGSFPTWLLHNVSSVLSLRSNSFVGQFPQGHQKKSTLSKLDISNNHFDGHLPINIDLFLPQLKGFNASSNQFSGNIPPSVVKLKYVESLDLSSNLLSGVVPVGLTYNSPLWYLNLSNNSLDGELLPENCSMPNLTWLLLHHNIFVGNIPACLSKSLSLKLIDVRHNHLSGTILSLPVFMQLGALLLGENQFRGPPPQQLCQMQMLQFLDFSNNNFSGNIPSCLNNNSVWRKKFQANSWVPVDFTTKGNSYLYQGIPLTLMTGIDFSANILAGFIPDEIGELAELRSLNLSQNHLTGHIPKSFKNLTNLESLDLSHNNLTGQIPPEIVQIDFLTTFFVAFNNLSGRIPSNEHFSTIFSESSFEGNQELCGEPLQRKCSGNDNEDDGRKENPKENAEEGLVDKPLFFYSFVFVSYAVGFWSVIAPLCIGANWRRKYFATIDGWIEYLLTR</sequence>
<dbReference type="InterPro" id="IPR001611">
    <property type="entry name" value="Leu-rich_rpt"/>
</dbReference>
<keyword evidence="15" id="KW-1185">Reference proteome</keyword>
<dbReference type="OrthoDB" id="1060944at2759"/>
<feature type="chain" id="PRO_5028169067" evidence="14">
    <location>
        <begin position="29"/>
        <end position="715"/>
    </location>
</feature>
<proteinExistence type="inferred from homology"/>
<keyword evidence="10" id="KW-0675">Receptor</keyword>
<evidence type="ECO:0000256" key="9">
    <source>
        <dbReference type="ARBA" id="ARBA00023136"/>
    </source>
</evidence>
<evidence type="ECO:0000256" key="5">
    <source>
        <dbReference type="ARBA" id="ARBA00022692"/>
    </source>
</evidence>
<dbReference type="PANTHER" id="PTHR48062:SF51">
    <property type="entry name" value="LRR RECEPTOR-LIKE SERINE_THREONINE-PROTEIN KINASE ERL1"/>
    <property type="match status" value="1"/>
</dbReference>
<evidence type="ECO:0000256" key="4">
    <source>
        <dbReference type="ARBA" id="ARBA00022614"/>
    </source>
</evidence>
<organism evidence="15 16">
    <name type="scientific">Durio zibethinus</name>
    <name type="common">Durian</name>
    <dbReference type="NCBI Taxonomy" id="66656"/>
    <lineage>
        <taxon>Eukaryota</taxon>
        <taxon>Viridiplantae</taxon>
        <taxon>Streptophyta</taxon>
        <taxon>Embryophyta</taxon>
        <taxon>Tracheophyta</taxon>
        <taxon>Spermatophyta</taxon>
        <taxon>Magnoliopsida</taxon>
        <taxon>eudicotyledons</taxon>
        <taxon>Gunneridae</taxon>
        <taxon>Pentapetalae</taxon>
        <taxon>rosids</taxon>
        <taxon>malvids</taxon>
        <taxon>Malvales</taxon>
        <taxon>Malvaceae</taxon>
        <taxon>Helicteroideae</taxon>
        <taxon>Durio</taxon>
    </lineage>
</organism>
<dbReference type="Pfam" id="PF00560">
    <property type="entry name" value="LRR_1"/>
    <property type="match status" value="5"/>
</dbReference>
<protein>
    <submittedName>
        <fullName evidence="16">LRR receptor-like serine/threonine-protein kinase ERECTA</fullName>
    </submittedName>
</protein>
<dbReference type="GO" id="GO:0005886">
    <property type="term" value="C:plasma membrane"/>
    <property type="evidence" value="ECO:0007669"/>
    <property type="project" value="UniProtKB-SubCell"/>
</dbReference>
<keyword evidence="5 13" id="KW-0812">Transmembrane</keyword>
<dbReference type="SUPFAM" id="SSF52058">
    <property type="entry name" value="L domain-like"/>
    <property type="match status" value="2"/>
</dbReference>
<dbReference type="PRINTS" id="PR00019">
    <property type="entry name" value="LEURICHRPT"/>
</dbReference>
<dbReference type="FunFam" id="3.80.10.10:FF:000095">
    <property type="entry name" value="LRR receptor-like serine/threonine-protein kinase GSO1"/>
    <property type="match status" value="1"/>
</dbReference>
<evidence type="ECO:0000256" key="6">
    <source>
        <dbReference type="ARBA" id="ARBA00022729"/>
    </source>
</evidence>
<dbReference type="FunFam" id="3.80.10.10:FF:000111">
    <property type="entry name" value="LRR receptor-like serine/threonine-protein kinase ERECTA"/>
    <property type="match status" value="1"/>
</dbReference>
<evidence type="ECO:0000256" key="7">
    <source>
        <dbReference type="ARBA" id="ARBA00022737"/>
    </source>
</evidence>
<keyword evidence="8 13" id="KW-1133">Transmembrane helix</keyword>
<feature type="compositionally biased region" description="Basic and acidic residues" evidence="12">
    <location>
        <begin position="651"/>
        <end position="660"/>
    </location>
</feature>
<feature type="region of interest" description="Disordered" evidence="12">
    <location>
        <begin position="639"/>
        <end position="660"/>
    </location>
</feature>
<keyword evidence="9 13" id="KW-0472">Membrane</keyword>
<evidence type="ECO:0000313" key="15">
    <source>
        <dbReference type="Proteomes" id="UP000515121"/>
    </source>
</evidence>
<evidence type="ECO:0000256" key="3">
    <source>
        <dbReference type="ARBA" id="ARBA00022475"/>
    </source>
</evidence>
<dbReference type="RefSeq" id="XP_022763925.1">
    <property type="nucleotide sequence ID" value="XM_022908190.1"/>
</dbReference>